<dbReference type="InterPro" id="IPR019533">
    <property type="entry name" value="Peptidase_S26"/>
</dbReference>
<keyword evidence="3" id="KW-0378">Hydrolase</keyword>
<evidence type="ECO:0000256" key="3">
    <source>
        <dbReference type="ARBA" id="ARBA00022801"/>
    </source>
</evidence>
<dbReference type="OrthoDB" id="308440at2759"/>
<comment type="similarity">
    <text evidence="6">Belongs to the peptidase S26 family. IMP1 subfamily.</text>
</comment>
<reference evidence="10 11" key="1">
    <citation type="submission" date="2019-07" db="EMBL/GenBank/DDBJ databases">
        <title>Finished genome of Venturia effusa.</title>
        <authorList>
            <person name="Young C.A."/>
            <person name="Cox M.P."/>
            <person name="Ganley A.R.D."/>
            <person name="David W.J."/>
        </authorList>
    </citation>
    <scope>NUCLEOTIDE SEQUENCE [LARGE SCALE GENOMIC DNA]</scope>
    <source>
        <strain evidence="11">albino</strain>
    </source>
</reference>
<dbReference type="GO" id="GO:0006465">
    <property type="term" value="P:signal peptide processing"/>
    <property type="evidence" value="ECO:0007669"/>
    <property type="project" value="InterPro"/>
</dbReference>
<dbReference type="GO" id="GO:0042720">
    <property type="term" value="C:mitochondrial inner membrane peptidase complex"/>
    <property type="evidence" value="ECO:0007669"/>
    <property type="project" value="TreeGrafter"/>
</dbReference>
<evidence type="ECO:0000256" key="5">
    <source>
        <dbReference type="ARBA" id="ARBA00023136"/>
    </source>
</evidence>
<dbReference type="AlphaFoldDB" id="A0A517LKF5"/>
<evidence type="ECO:0000259" key="9">
    <source>
        <dbReference type="Pfam" id="PF10502"/>
    </source>
</evidence>
<dbReference type="PANTHER" id="PTHR12383">
    <property type="entry name" value="PROTEASE FAMILY S26 MITOCHONDRIAL INNER MEMBRANE PROTEASE-RELATED"/>
    <property type="match status" value="1"/>
</dbReference>
<dbReference type="GO" id="GO:0004252">
    <property type="term" value="F:serine-type endopeptidase activity"/>
    <property type="evidence" value="ECO:0007669"/>
    <property type="project" value="InterPro"/>
</dbReference>
<dbReference type="CDD" id="cd06530">
    <property type="entry name" value="S26_SPase_I"/>
    <property type="match status" value="1"/>
</dbReference>
<dbReference type="STRING" id="50376.A0A517LKF5"/>
<organism evidence="10 11">
    <name type="scientific">Venturia effusa</name>
    <dbReference type="NCBI Taxonomy" id="50376"/>
    <lineage>
        <taxon>Eukaryota</taxon>
        <taxon>Fungi</taxon>
        <taxon>Dikarya</taxon>
        <taxon>Ascomycota</taxon>
        <taxon>Pezizomycotina</taxon>
        <taxon>Dothideomycetes</taxon>
        <taxon>Pleosporomycetidae</taxon>
        <taxon>Venturiales</taxon>
        <taxon>Venturiaceae</taxon>
        <taxon>Venturia</taxon>
    </lineage>
</organism>
<feature type="domain" description="Peptidase S26" evidence="9">
    <location>
        <begin position="413"/>
        <end position="450"/>
    </location>
</feature>
<comment type="subcellular location">
    <subcellularLocation>
        <location evidence="1">Mitochondrion inner membrane</location>
    </subcellularLocation>
</comment>
<dbReference type="Gene3D" id="2.10.109.10">
    <property type="entry name" value="Umud Fragment, subunit A"/>
    <property type="match status" value="1"/>
</dbReference>
<evidence type="ECO:0000256" key="4">
    <source>
        <dbReference type="ARBA" id="ARBA00023128"/>
    </source>
</evidence>
<keyword evidence="4" id="KW-0496">Mitochondrion</keyword>
<gene>
    <name evidence="10" type="ORF">FKW77_006901</name>
</gene>
<keyword evidence="2" id="KW-0999">Mitochondrion inner membrane</keyword>
<dbReference type="GO" id="GO:0006627">
    <property type="term" value="P:protein processing involved in protein targeting to mitochondrion"/>
    <property type="evidence" value="ECO:0007669"/>
    <property type="project" value="TreeGrafter"/>
</dbReference>
<evidence type="ECO:0000313" key="10">
    <source>
        <dbReference type="EMBL" id="QDS76128.1"/>
    </source>
</evidence>
<dbReference type="Proteomes" id="UP000316270">
    <property type="component" value="Chromosome 14"/>
</dbReference>
<dbReference type="PANTHER" id="PTHR12383:SF16">
    <property type="entry name" value="MITOCHONDRIAL INNER MEMBRANE PROTEASE SUBUNIT 1"/>
    <property type="match status" value="1"/>
</dbReference>
<evidence type="ECO:0000313" key="11">
    <source>
        <dbReference type="Proteomes" id="UP000316270"/>
    </source>
</evidence>
<evidence type="ECO:0000256" key="1">
    <source>
        <dbReference type="ARBA" id="ARBA00004273"/>
    </source>
</evidence>
<dbReference type="Pfam" id="PF10502">
    <property type="entry name" value="Peptidase_S26"/>
    <property type="match status" value="2"/>
</dbReference>
<keyword evidence="11" id="KW-1185">Reference proteome</keyword>
<protein>
    <recommendedName>
        <fullName evidence="9">Peptidase S26 domain-containing protein</fullName>
    </recommendedName>
</protein>
<evidence type="ECO:0000256" key="7">
    <source>
        <dbReference type="PIRSR" id="PIRSR600223-1"/>
    </source>
</evidence>
<accession>A0A517LKF5</accession>
<feature type="region of interest" description="Disordered" evidence="8">
    <location>
        <begin position="1"/>
        <end position="30"/>
    </location>
</feature>
<dbReference type="InterPro" id="IPR052064">
    <property type="entry name" value="Mito_IMP1_subunit"/>
</dbReference>
<dbReference type="InterPro" id="IPR000223">
    <property type="entry name" value="Pept_S26A_signal_pept_1"/>
</dbReference>
<dbReference type="PRINTS" id="PR00727">
    <property type="entry name" value="LEADERPTASE"/>
</dbReference>
<dbReference type="EMBL" id="CP042198">
    <property type="protein sequence ID" value="QDS76128.1"/>
    <property type="molecule type" value="Genomic_DNA"/>
</dbReference>
<evidence type="ECO:0000256" key="6">
    <source>
        <dbReference type="ARBA" id="ARBA00038445"/>
    </source>
</evidence>
<evidence type="ECO:0000256" key="2">
    <source>
        <dbReference type="ARBA" id="ARBA00022792"/>
    </source>
</evidence>
<dbReference type="InterPro" id="IPR036286">
    <property type="entry name" value="LexA/Signal_pep-like_sf"/>
</dbReference>
<feature type="active site" evidence="7">
    <location>
        <position position="390"/>
    </location>
</feature>
<feature type="compositionally biased region" description="Polar residues" evidence="8">
    <location>
        <begin position="7"/>
        <end position="16"/>
    </location>
</feature>
<name>A0A517LKF5_9PEZI</name>
<feature type="active site" evidence="7">
    <location>
        <position position="346"/>
    </location>
</feature>
<keyword evidence="5" id="KW-0472">Membrane</keyword>
<sequence>MRKLYLSRSSTSTFELPSQEPRLPMKGSGRTGMRMETAELIAIRTESYNKSALPAITSPNFDNMLFSQNLLILGALLSAATACPAPNPNGDVVSRDHPDAYTLCLEVQVKLTVDESLKPSAQEKTKIITEAFSIPDPKNSKTCGKPKISPGSNPATGSILKAFKYKQSPTNFKCYGKDKAGYCGLAADLTLSSKNPKSYYNVATTLNNLSSAAMIRTSLRRFYSVPSGTKTKAFALARPIKPRPKPVPEIRPTKTELPKANYTLWEVARATLSPFSKKSQQWQRDLSKMKDADALARTRIEGNTDRQSVSLWGLVRRCVGYSIAILAFGHLFTTHVYNINGTFGPSMLPTLHVEGDWVIVNKLYRRGKGVQVGDLVEARDPLRADGRVLKRIIGMPGDFVLAHTVDTDGLMLQIPLGHCFLAGDNQPESNDSRLYGPVPLALITGKVSYRIRPLGRMGPLENTLQPVDEEELFGST</sequence>
<proteinExistence type="inferred from homology"/>
<evidence type="ECO:0000256" key="8">
    <source>
        <dbReference type="SAM" id="MobiDB-lite"/>
    </source>
</evidence>
<feature type="domain" description="Peptidase S26" evidence="9">
    <location>
        <begin position="322"/>
        <end position="400"/>
    </location>
</feature>
<dbReference type="SUPFAM" id="SSF51306">
    <property type="entry name" value="LexA/Signal peptidase"/>
    <property type="match status" value="1"/>
</dbReference>